<organism evidence="10 11">
    <name type="scientific">Cephus cinctus</name>
    <name type="common">Wheat stem sawfly</name>
    <dbReference type="NCBI Taxonomy" id="211228"/>
    <lineage>
        <taxon>Eukaryota</taxon>
        <taxon>Metazoa</taxon>
        <taxon>Ecdysozoa</taxon>
        <taxon>Arthropoda</taxon>
        <taxon>Hexapoda</taxon>
        <taxon>Insecta</taxon>
        <taxon>Pterygota</taxon>
        <taxon>Neoptera</taxon>
        <taxon>Endopterygota</taxon>
        <taxon>Hymenoptera</taxon>
        <taxon>Cephoidea</taxon>
        <taxon>Cephidae</taxon>
        <taxon>Cephus</taxon>
    </lineage>
</organism>
<dbReference type="GeneID" id="107266713"/>
<keyword evidence="4" id="KW-0677">Repeat</keyword>
<dbReference type="InterPro" id="IPR010442">
    <property type="entry name" value="PET_domain"/>
</dbReference>
<evidence type="ECO:0000256" key="7">
    <source>
        <dbReference type="PROSITE-ProRule" id="PRU00125"/>
    </source>
</evidence>
<dbReference type="PANTHER" id="PTHR24211:SF22">
    <property type="entry name" value="TESTIN"/>
    <property type="match status" value="1"/>
</dbReference>
<dbReference type="Pfam" id="PF00412">
    <property type="entry name" value="LIM"/>
    <property type="match status" value="3"/>
</dbReference>
<evidence type="ECO:0000256" key="5">
    <source>
        <dbReference type="ARBA" id="ARBA00022833"/>
    </source>
</evidence>
<proteinExistence type="predicted"/>
<dbReference type="CDD" id="cd09341">
    <property type="entry name" value="LIM2_Testin_like"/>
    <property type="match status" value="1"/>
</dbReference>
<gene>
    <name evidence="11" type="primary">LOC107266713</name>
</gene>
<dbReference type="SMART" id="SM00132">
    <property type="entry name" value="LIM"/>
    <property type="match status" value="3"/>
</dbReference>
<evidence type="ECO:0000259" key="8">
    <source>
        <dbReference type="PROSITE" id="PS50023"/>
    </source>
</evidence>
<dbReference type="CDD" id="cd09829">
    <property type="entry name" value="PET_testin"/>
    <property type="match status" value="1"/>
</dbReference>
<dbReference type="InterPro" id="IPR047120">
    <property type="entry name" value="Pk/Esn/Tes"/>
</dbReference>
<evidence type="ECO:0000313" key="11">
    <source>
        <dbReference type="RefSeq" id="XP_015592961.1"/>
    </source>
</evidence>
<dbReference type="PROSITE" id="PS51303">
    <property type="entry name" value="PET"/>
    <property type="match status" value="1"/>
</dbReference>
<dbReference type="PROSITE" id="PS50023">
    <property type="entry name" value="LIM_DOMAIN_2"/>
    <property type="match status" value="2"/>
</dbReference>
<feature type="domain" description="LIM zinc-binding" evidence="8">
    <location>
        <begin position="783"/>
        <end position="847"/>
    </location>
</feature>
<evidence type="ECO:0000256" key="2">
    <source>
        <dbReference type="ARBA" id="ARBA00022490"/>
    </source>
</evidence>
<keyword evidence="5 7" id="KW-0862">Zinc</keyword>
<evidence type="ECO:0000256" key="3">
    <source>
        <dbReference type="ARBA" id="ARBA00022723"/>
    </source>
</evidence>
<dbReference type="KEGG" id="ccin:107266713"/>
<protein>
    <submittedName>
        <fullName evidence="11">Uncharacterized protein LOC107266713</fullName>
    </submittedName>
</protein>
<dbReference type="FunFam" id="2.10.110.10:FF:000005">
    <property type="entry name" value="Testin isoform 1"/>
    <property type="match status" value="1"/>
</dbReference>
<dbReference type="SUPFAM" id="SSF57716">
    <property type="entry name" value="Glucocorticoid receptor-like (DNA-binding domain)"/>
    <property type="match status" value="2"/>
</dbReference>
<dbReference type="Proteomes" id="UP000694920">
    <property type="component" value="Unplaced"/>
</dbReference>
<evidence type="ECO:0000256" key="1">
    <source>
        <dbReference type="ARBA" id="ARBA00004496"/>
    </source>
</evidence>
<name>A0AAJ7BS57_CEPCN</name>
<evidence type="ECO:0000256" key="6">
    <source>
        <dbReference type="ARBA" id="ARBA00023038"/>
    </source>
</evidence>
<evidence type="ECO:0000313" key="10">
    <source>
        <dbReference type="Proteomes" id="UP000694920"/>
    </source>
</evidence>
<keyword evidence="10" id="KW-1185">Reference proteome</keyword>
<accession>A0AAJ7BS57</accession>
<evidence type="ECO:0000256" key="4">
    <source>
        <dbReference type="ARBA" id="ARBA00022737"/>
    </source>
</evidence>
<keyword evidence="2" id="KW-0963">Cytoplasm</keyword>
<comment type="subcellular location">
    <subcellularLocation>
        <location evidence="1">Cytoplasm</location>
    </subcellularLocation>
</comment>
<sequence>MGIQDTVEVVDDRPKWMINLENRKRKPRLAHEAGAGAPCLICKTSCPGLDLHFWRKICKICKCSRDDHDVDDDEFPQFDLLLGPSGRPKKKATFLRVPIKKLSENEMPFEWIPPDTTKELATDYMKALPEDKLPIKGSAGAALRRQQLQKQFPIHDIDHKACDELSEEERKQFEKYLENLKKYVGQGTVIKMMGARPYSASLMARSNPPETQRIDSQQVHQISAGQSLNLRTPSSFVPKIPPLPSTDAMYNQQFELYDNTKSNLIHLAENTPQLPWRSEECPHVLANVLNDAQIAMSGKIDGGTYNPAQYFPYLGKIGNQEYELASELKDSNAHVPQRTHFTGKMESIPQQQTDMSTTGVKVETNPVRQFAQEEIVPIGTKQSSHNIARSDTLNNNENYSKMTGSPYETQTVRVQQTPGNLIENSKLRGSQYCTNAILTEDNPELIEVTGDQEDIEKKLIAILQANLPDHMKNERILPENTAEESSRLAEEMLNEALLPPSAVHNKEIIGSTLDRNELKYIQEKLSAKYSKDDPIPHNTIRSEELHSRSPQHIYNLSKIKESQSKNIPFSVDKEAERAAIIAAMRNPSGTLSSEEILEKMAPKYSSPLREGEYLQHQKYNVPLNNIHYPQHTEPSLQQQFHDQELRPIPDSLPPISGQSVYSNVHNQQREIKPQQHQCNPGMDINSSTLPYQAQAQYSENCKPNKNRNINDPLQLNQERLVPHQLQAELSYSPVHSNVIHSESLKNPVFPEGMVGAPQLAQNPSSVDQLRGAMEQLSVMPIQQKCHQCQEPIHVGDVVVTAQMAKDAVWHPGCFACSICNELLADLIYFYHTGKLYCGRDLATLLQIPRCFGCDELIFVREYTVAEGHNYHVRHFCCWDCDMPLAGQQYISENDRPLCLPCYQKTYAKTCSTCMQVIAADQQGVAVKNLDFHATDKCFCCFTCKKSLLNGKMAIKEDKPFCSKECIMQFMSQKA</sequence>
<dbReference type="InterPro" id="IPR001781">
    <property type="entry name" value="Znf_LIM"/>
</dbReference>
<dbReference type="Pfam" id="PF06297">
    <property type="entry name" value="PET"/>
    <property type="match status" value="1"/>
</dbReference>
<dbReference type="CDD" id="cd09340">
    <property type="entry name" value="LIM1_Testin_like"/>
    <property type="match status" value="1"/>
</dbReference>
<feature type="domain" description="PET" evidence="9">
    <location>
        <begin position="90"/>
        <end position="201"/>
    </location>
</feature>
<keyword evidence="3 7" id="KW-0479">Metal-binding</keyword>
<dbReference type="Gene3D" id="2.10.110.10">
    <property type="entry name" value="Cysteine Rich Protein"/>
    <property type="match status" value="3"/>
</dbReference>
<reference evidence="11" key="1">
    <citation type="submission" date="2025-08" db="UniProtKB">
        <authorList>
            <consortium name="RefSeq"/>
        </authorList>
    </citation>
    <scope>IDENTIFICATION</scope>
</reference>
<dbReference type="GO" id="GO:0008270">
    <property type="term" value="F:zinc ion binding"/>
    <property type="evidence" value="ECO:0007669"/>
    <property type="project" value="InterPro"/>
</dbReference>
<dbReference type="RefSeq" id="XP_015592961.1">
    <property type="nucleotide sequence ID" value="XM_015737475.2"/>
</dbReference>
<keyword evidence="6 7" id="KW-0440">LIM domain</keyword>
<dbReference type="CTD" id="26136"/>
<dbReference type="PANTHER" id="PTHR24211">
    <property type="entry name" value="LIM DOMAIN-CONTAINING PROTEIN"/>
    <property type="match status" value="1"/>
</dbReference>
<feature type="domain" description="LIM zinc-binding" evidence="8">
    <location>
        <begin position="848"/>
        <end position="908"/>
    </location>
</feature>
<dbReference type="InterPro" id="IPR033724">
    <property type="entry name" value="PET_testin"/>
</dbReference>
<dbReference type="GO" id="GO:0005737">
    <property type="term" value="C:cytoplasm"/>
    <property type="evidence" value="ECO:0007669"/>
    <property type="project" value="UniProtKB-SubCell"/>
</dbReference>
<dbReference type="AlphaFoldDB" id="A0AAJ7BS57"/>
<evidence type="ECO:0000259" key="9">
    <source>
        <dbReference type="PROSITE" id="PS51303"/>
    </source>
</evidence>
<dbReference type="PROSITE" id="PS00478">
    <property type="entry name" value="LIM_DOMAIN_1"/>
    <property type="match status" value="2"/>
</dbReference>